<dbReference type="AlphaFoldDB" id="A0AAD5Q4T6"/>
<feature type="compositionally biased region" description="Low complexity" evidence="8">
    <location>
        <begin position="299"/>
        <end position="315"/>
    </location>
</feature>
<feature type="region of interest" description="Disordered" evidence="8">
    <location>
        <begin position="361"/>
        <end position="384"/>
    </location>
</feature>
<dbReference type="EMBL" id="JAKCXM010000464">
    <property type="protein sequence ID" value="KAJ0393769.1"/>
    <property type="molecule type" value="Genomic_DNA"/>
</dbReference>
<evidence type="ECO:0000256" key="5">
    <source>
        <dbReference type="ARBA" id="ARBA00022679"/>
    </source>
</evidence>
<dbReference type="PANTHER" id="PTHR12271:SF40">
    <property type="entry name" value="POLY(A) RNA POLYMERASE GLD2"/>
    <property type="match status" value="1"/>
</dbReference>
<keyword evidence="4" id="KW-0963">Cytoplasm</keyword>
<reference evidence="11" key="1">
    <citation type="submission" date="2021-12" db="EMBL/GenBank/DDBJ databases">
        <title>Prjna785345.</title>
        <authorList>
            <person name="Rujirawat T."/>
            <person name="Krajaejun T."/>
        </authorList>
    </citation>
    <scope>NUCLEOTIDE SEQUENCE</scope>
    <source>
        <strain evidence="11">Pi057C3</strain>
    </source>
</reference>
<evidence type="ECO:0000256" key="6">
    <source>
        <dbReference type="ARBA" id="ARBA00022723"/>
    </source>
</evidence>
<feature type="compositionally biased region" description="Gly residues" evidence="8">
    <location>
        <begin position="538"/>
        <end position="549"/>
    </location>
</feature>
<name>A0AAD5Q4T6_PYTIN</name>
<dbReference type="Pfam" id="PF03828">
    <property type="entry name" value="PAP_assoc"/>
    <property type="match status" value="1"/>
</dbReference>
<evidence type="ECO:0000259" key="10">
    <source>
        <dbReference type="Pfam" id="PF22600"/>
    </source>
</evidence>
<feature type="region of interest" description="Disordered" evidence="8">
    <location>
        <begin position="87"/>
        <end position="135"/>
    </location>
</feature>
<dbReference type="SUPFAM" id="SSF81631">
    <property type="entry name" value="PAP/OAS1 substrate-binding domain"/>
    <property type="match status" value="1"/>
</dbReference>
<feature type="compositionally biased region" description="Low complexity" evidence="8">
    <location>
        <begin position="561"/>
        <end position="570"/>
    </location>
</feature>
<evidence type="ECO:0000313" key="12">
    <source>
        <dbReference type="Proteomes" id="UP001209570"/>
    </source>
</evidence>
<feature type="compositionally biased region" description="Pro residues" evidence="8">
    <location>
        <begin position="316"/>
        <end position="325"/>
    </location>
</feature>
<dbReference type="GO" id="GO:0005737">
    <property type="term" value="C:cytoplasm"/>
    <property type="evidence" value="ECO:0007669"/>
    <property type="project" value="UniProtKB-SubCell"/>
</dbReference>
<evidence type="ECO:0000256" key="4">
    <source>
        <dbReference type="ARBA" id="ARBA00022490"/>
    </source>
</evidence>
<dbReference type="InterPro" id="IPR002058">
    <property type="entry name" value="PAP_assoc"/>
</dbReference>
<dbReference type="InterPro" id="IPR054708">
    <property type="entry name" value="MTPAP-like_central"/>
</dbReference>
<dbReference type="SUPFAM" id="SSF81301">
    <property type="entry name" value="Nucleotidyltransferase"/>
    <property type="match status" value="1"/>
</dbReference>
<evidence type="ECO:0000256" key="7">
    <source>
        <dbReference type="ARBA" id="ARBA00022842"/>
    </source>
</evidence>
<dbReference type="Pfam" id="PF22600">
    <property type="entry name" value="MTPAP-like_central"/>
    <property type="match status" value="1"/>
</dbReference>
<comment type="cofactor">
    <cofactor evidence="2">
        <name>Mg(2+)</name>
        <dbReference type="ChEBI" id="CHEBI:18420"/>
    </cofactor>
</comment>
<evidence type="ECO:0008006" key="13">
    <source>
        <dbReference type="Google" id="ProtNLM"/>
    </source>
</evidence>
<accession>A0AAD5Q4T6</accession>
<feature type="compositionally biased region" description="Low complexity" evidence="8">
    <location>
        <begin position="167"/>
        <end position="186"/>
    </location>
</feature>
<dbReference type="GO" id="GO:0031123">
    <property type="term" value="P:RNA 3'-end processing"/>
    <property type="evidence" value="ECO:0007669"/>
    <property type="project" value="TreeGrafter"/>
</dbReference>
<feature type="domain" description="Poly(A) RNA polymerase mitochondrial-like central palm" evidence="10">
    <location>
        <begin position="833"/>
        <end position="933"/>
    </location>
</feature>
<evidence type="ECO:0000256" key="2">
    <source>
        <dbReference type="ARBA" id="ARBA00001946"/>
    </source>
</evidence>
<dbReference type="CDD" id="cd05402">
    <property type="entry name" value="NT_PAP_TUTase"/>
    <property type="match status" value="1"/>
</dbReference>
<feature type="domain" description="PAP-associated" evidence="9">
    <location>
        <begin position="1099"/>
        <end position="1155"/>
    </location>
</feature>
<feature type="region of interest" description="Disordered" evidence="8">
    <location>
        <begin position="167"/>
        <end position="247"/>
    </location>
</feature>
<evidence type="ECO:0000256" key="8">
    <source>
        <dbReference type="SAM" id="MobiDB-lite"/>
    </source>
</evidence>
<keyword evidence="5" id="KW-0808">Transferase</keyword>
<dbReference type="PANTHER" id="PTHR12271">
    <property type="entry name" value="POLY A POLYMERASE CID PAP -RELATED"/>
    <property type="match status" value="1"/>
</dbReference>
<feature type="region of interest" description="Disordered" evidence="8">
    <location>
        <begin position="21"/>
        <end position="51"/>
    </location>
</feature>
<gene>
    <name evidence="11" type="ORF">P43SY_004211</name>
</gene>
<evidence type="ECO:0000313" key="11">
    <source>
        <dbReference type="EMBL" id="KAJ0393769.1"/>
    </source>
</evidence>
<feature type="region of interest" description="Disordered" evidence="8">
    <location>
        <begin position="299"/>
        <end position="333"/>
    </location>
</feature>
<keyword evidence="12" id="KW-1185">Reference proteome</keyword>
<keyword evidence="6" id="KW-0479">Metal-binding</keyword>
<dbReference type="InterPro" id="IPR043519">
    <property type="entry name" value="NT_sf"/>
</dbReference>
<evidence type="ECO:0000259" key="9">
    <source>
        <dbReference type="Pfam" id="PF03828"/>
    </source>
</evidence>
<dbReference type="GO" id="GO:0016779">
    <property type="term" value="F:nucleotidyltransferase activity"/>
    <property type="evidence" value="ECO:0007669"/>
    <property type="project" value="TreeGrafter"/>
</dbReference>
<dbReference type="Proteomes" id="UP001209570">
    <property type="component" value="Unassembled WGS sequence"/>
</dbReference>
<feature type="region of interest" description="Disordered" evidence="8">
    <location>
        <begin position="529"/>
        <end position="573"/>
    </location>
</feature>
<proteinExistence type="predicted"/>
<protein>
    <recommendedName>
        <fullName evidence="13">PAP-associated domain-containing protein</fullName>
    </recommendedName>
</protein>
<keyword evidence="7" id="KW-0460">Magnesium</keyword>
<feature type="compositionally biased region" description="Low complexity" evidence="8">
    <location>
        <begin position="201"/>
        <end position="212"/>
    </location>
</feature>
<comment type="cofactor">
    <cofactor evidence="1">
        <name>Mn(2+)</name>
        <dbReference type="ChEBI" id="CHEBI:29035"/>
    </cofactor>
</comment>
<comment type="subcellular location">
    <subcellularLocation>
        <location evidence="3">Cytoplasm</location>
    </subcellularLocation>
</comment>
<organism evidence="11 12">
    <name type="scientific">Pythium insidiosum</name>
    <name type="common">Pythiosis disease agent</name>
    <dbReference type="NCBI Taxonomy" id="114742"/>
    <lineage>
        <taxon>Eukaryota</taxon>
        <taxon>Sar</taxon>
        <taxon>Stramenopiles</taxon>
        <taxon>Oomycota</taxon>
        <taxon>Peronosporomycetes</taxon>
        <taxon>Pythiales</taxon>
        <taxon>Pythiaceae</taxon>
        <taxon>Pythium</taxon>
    </lineage>
</organism>
<dbReference type="Gene3D" id="3.30.460.10">
    <property type="entry name" value="Beta Polymerase, domain 2"/>
    <property type="match status" value="1"/>
</dbReference>
<feature type="compositionally biased region" description="Polar residues" evidence="8">
    <location>
        <begin position="21"/>
        <end position="36"/>
    </location>
</feature>
<comment type="caution">
    <text evidence="11">The sequence shown here is derived from an EMBL/GenBank/DDBJ whole genome shotgun (WGS) entry which is preliminary data.</text>
</comment>
<evidence type="ECO:0000256" key="1">
    <source>
        <dbReference type="ARBA" id="ARBA00001936"/>
    </source>
</evidence>
<evidence type="ECO:0000256" key="3">
    <source>
        <dbReference type="ARBA" id="ARBA00004496"/>
    </source>
</evidence>
<dbReference type="GO" id="GO:0046872">
    <property type="term" value="F:metal ion binding"/>
    <property type="evidence" value="ECO:0007669"/>
    <property type="project" value="UniProtKB-KW"/>
</dbReference>
<dbReference type="Gene3D" id="1.10.1410.10">
    <property type="match status" value="1"/>
</dbReference>
<sequence length="1274" mass="139282">MSNEGFDPWARGDEELRRRSMASTFFEGSTSASVTPSLRRAASAGGQAPTWGFASDASHMFKGASGSGAGGSSSSSNSSGDAFFFASQHQQQHQSQPHHLHAAPPLPPPPPHQLYHQQTSLPPPPPPQQAPQLRQHHSFDSFGAAAPAGRSRSAFGFDLTQSMGELSLSSAPAPSPGAVAPPAASPTRLYERSSSFGAIGSPTPSTLSSSSPWGFDSDRLRDQMNQQMAALYRSSGGGPADSDAAARQPLAPSGEALLSLLHNGSSAASPTNGRPELRHLDVSSPLSRFGAFSGHEMALSAPPMRSSSSSSLHHQPPAPPPPLPPSSGVFDFRSADDDALRGLHFQHQHQHQPHHLHREFPMQSPPPMHHQHHAQQQTPPRSARHFREPGFLEVPRPPRSFNGFDAAARREQPSPLYHQDMRHAMGAFSMMPSAGGGGGHSTAVVSPDVTKPNDTIKVQVSLLTDECRPGRVLLIGLFRIGQPTNEKPIFVKQVLFENKISRQARQWNTRITFRAPRSPGEFEFRIFEELKPRPSHGSGSGSRTPGGGSSRDVGGEHGDASSSSSSSSSSGFYSNATIVRSNRLKVSMDYSHFIEFLRSITEKFRQNRLKRDTGGILSNLLAFMRLIDQIETVFLHGEALLEDFIDDLLGLVSLDDDEMARFPATDTIPNPMETFHGTIRNVLNAVECNACLHEFVSPLCWQQISYFQRHRYDAVSGLYFANDDAKAAYWQRQFGFAPPPRLERAETDSSGDSASPAAASKVLTSSFVTDELSQWMLQQADALIPDRTAFRQQRQSIVSVVFNEVVCHLDVAELVDVSSLENVPSSGRIVPDLDVFGSSANDFGTWESDMDMCLVLPTDVVSRLSVDDKRRMLSKAVSLLEARPDLFTDIDTSRLTARIPIVIFRMRESGVECDLCVENQLAQRNTSLLRAYANADDRVRVLAYVLKQFVKRRRMNCAAESTLSTYGYLLMLIHFLQRQDPPIVPVLQTLHPTWKGDYGCACSLSGGRSSCPPRSPDCCLTEREALRNTTMPSVLARAPGGAVAPLPMPDALGSTPDGASSNPANGQVETYFFDPFGDSDPSEKLQVLHNAGARNEATVGELFVRFLEFYGLVFDASRSVVTVRMGRELAKSEKKTLHQWKLHSRLSIEDPFETSYDVAHVLKGTRDKYIRQQFVRAFALLVDAAASRQDEATSSDSRKDVEAVMAEVMEPVNELPFHLHKEPGHHGQQVQSPHANGAHLMRRLSTGTGLFDGFDLVLPGTPPLPNLSGLFVDS</sequence>